<dbReference type="KEGG" id="fsm:CCS41_00775"/>
<dbReference type="PROSITE" id="PS50931">
    <property type="entry name" value="HTH_LYSR"/>
    <property type="match status" value="1"/>
</dbReference>
<dbReference type="AlphaFoldDB" id="A0A2U8I887"/>
<evidence type="ECO:0000259" key="5">
    <source>
        <dbReference type="PROSITE" id="PS50931"/>
    </source>
</evidence>
<evidence type="ECO:0000313" key="7">
    <source>
        <dbReference type="Proteomes" id="UP000261875"/>
    </source>
</evidence>
<keyword evidence="2" id="KW-0805">Transcription regulation</keyword>
<evidence type="ECO:0000256" key="2">
    <source>
        <dbReference type="ARBA" id="ARBA00023015"/>
    </source>
</evidence>
<dbReference type="Pfam" id="PF00126">
    <property type="entry name" value="HTH_1"/>
    <property type="match status" value="1"/>
</dbReference>
<dbReference type="STRING" id="1878942.GCA_900128755_00984"/>
<gene>
    <name evidence="6" type="ORF">CCS41_00775</name>
</gene>
<dbReference type="PANTHER" id="PTHR30346">
    <property type="entry name" value="TRANSCRIPTIONAL DUAL REGULATOR HCAR-RELATED"/>
    <property type="match status" value="1"/>
</dbReference>
<reference evidence="6 7" key="1">
    <citation type="submission" date="2017-05" db="EMBL/GenBank/DDBJ databases">
        <title>Genome sequence of Candidatus Fukatsuia symbiotica and Candidatus Hamiltonella defensa from Acyrthosiphon pisum strain 5D.</title>
        <authorList>
            <person name="Patel V.A."/>
            <person name="Chevignon G."/>
            <person name="Russell J.A."/>
            <person name="Oliver K.M."/>
        </authorList>
    </citation>
    <scope>NUCLEOTIDE SEQUENCE [LARGE SCALE GENOMIC DNA]</scope>
    <source>
        <strain evidence="6 7">5D</strain>
    </source>
</reference>
<dbReference type="PANTHER" id="PTHR30346:SF0">
    <property type="entry name" value="HCA OPERON TRANSCRIPTIONAL ACTIVATOR HCAR"/>
    <property type="match status" value="1"/>
</dbReference>
<dbReference type="EMBL" id="CP021659">
    <property type="protein sequence ID" value="AWK15278.1"/>
    <property type="molecule type" value="Genomic_DNA"/>
</dbReference>
<keyword evidence="7" id="KW-1185">Reference proteome</keyword>
<evidence type="ECO:0000256" key="4">
    <source>
        <dbReference type="ARBA" id="ARBA00023163"/>
    </source>
</evidence>
<proteinExistence type="inferred from homology"/>
<keyword evidence="3" id="KW-0238">DNA-binding</keyword>
<dbReference type="GO" id="GO:0003677">
    <property type="term" value="F:DNA binding"/>
    <property type="evidence" value="ECO:0007669"/>
    <property type="project" value="UniProtKB-KW"/>
</dbReference>
<dbReference type="Proteomes" id="UP000261875">
    <property type="component" value="Chromosome"/>
</dbReference>
<dbReference type="OrthoDB" id="5723059at2"/>
<evidence type="ECO:0000313" key="6">
    <source>
        <dbReference type="EMBL" id="AWK15278.1"/>
    </source>
</evidence>
<accession>A0A2U8I887</accession>
<dbReference type="GO" id="GO:0003700">
    <property type="term" value="F:DNA-binding transcription factor activity"/>
    <property type="evidence" value="ECO:0007669"/>
    <property type="project" value="InterPro"/>
</dbReference>
<organism evidence="6 7">
    <name type="scientific">Candidatus Fukatsuia symbiotica</name>
    <dbReference type="NCBI Taxonomy" id="1878942"/>
    <lineage>
        <taxon>Bacteria</taxon>
        <taxon>Pseudomonadati</taxon>
        <taxon>Pseudomonadota</taxon>
        <taxon>Gammaproteobacteria</taxon>
        <taxon>Enterobacterales</taxon>
        <taxon>Yersiniaceae</taxon>
        <taxon>Candidatus Fukatsuia</taxon>
    </lineage>
</organism>
<dbReference type="SUPFAM" id="SSF46785">
    <property type="entry name" value="Winged helix' DNA-binding domain"/>
    <property type="match status" value="1"/>
</dbReference>
<name>A0A2U8I887_9GAMM</name>
<evidence type="ECO:0000256" key="3">
    <source>
        <dbReference type="ARBA" id="ARBA00023125"/>
    </source>
</evidence>
<dbReference type="InterPro" id="IPR036388">
    <property type="entry name" value="WH-like_DNA-bd_sf"/>
</dbReference>
<dbReference type="InterPro" id="IPR000847">
    <property type="entry name" value="LysR_HTH_N"/>
</dbReference>
<dbReference type="Gene3D" id="1.10.10.10">
    <property type="entry name" value="Winged helix-like DNA-binding domain superfamily/Winged helix DNA-binding domain"/>
    <property type="match status" value="1"/>
</dbReference>
<feature type="domain" description="HTH lysR-type" evidence="5">
    <location>
        <begin position="1"/>
        <end position="49"/>
    </location>
</feature>
<dbReference type="InterPro" id="IPR036390">
    <property type="entry name" value="WH_DNA-bd_sf"/>
</dbReference>
<sequence length="278" mass="31873">MKVAKYGSISQAAREMNRTTPPVAKGVKDFECSMGKKLFIREKFGMRLTNEGTILYNDLKGLYQEAKEITKKYATDNFTNTVNIYYDWGKSKILSAIFKEAKRNNIEPNILGMNVENATDLPDYDGNIFIIKSEKIICDKFSLIREVQGFAIGVYAKKDIINKSKDVMSLLHDNIWLCNPILYKSKFIKSLKEQVPNHVSKNKITQVDNTACCSEFMHEGNYIFITNSTIDDFDRDATLTFVPFTKEIFSENNLYFYQSKSPSSALNKLIDYVKNVNL</sequence>
<evidence type="ECO:0000256" key="1">
    <source>
        <dbReference type="ARBA" id="ARBA00009437"/>
    </source>
</evidence>
<keyword evidence="4" id="KW-0804">Transcription</keyword>
<comment type="similarity">
    <text evidence="1">Belongs to the LysR transcriptional regulatory family.</text>
</comment>
<dbReference type="GO" id="GO:0032993">
    <property type="term" value="C:protein-DNA complex"/>
    <property type="evidence" value="ECO:0007669"/>
    <property type="project" value="TreeGrafter"/>
</dbReference>
<protein>
    <submittedName>
        <fullName evidence="6">LysR family transcriptional regulator</fullName>
    </submittedName>
</protein>